<name>A0A3D2SJ22_9GAMM</name>
<proteinExistence type="predicted"/>
<dbReference type="PANTHER" id="PTHR21366">
    <property type="entry name" value="GLYOXALASE FAMILY PROTEIN"/>
    <property type="match status" value="1"/>
</dbReference>
<accession>A0A3D2SJ22</accession>
<dbReference type="AlphaFoldDB" id="A0A3D2SJ22"/>
<dbReference type="InterPro" id="IPR037523">
    <property type="entry name" value="VOC_core"/>
</dbReference>
<dbReference type="PANTHER" id="PTHR21366:SF14">
    <property type="entry name" value="GLYOXALASE DOMAIN-CONTAINING PROTEIN 5"/>
    <property type="match status" value="1"/>
</dbReference>
<dbReference type="PROSITE" id="PS51819">
    <property type="entry name" value="VOC"/>
    <property type="match status" value="2"/>
</dbReference>
<dbReference type="Pfam" id="PF00903">
    <property type="entry name" value="Glyoxalase"/>
    <property type="match status" value="2"/>
</dbReference>
<sequence length="320" mass="36769">MLNHHYKRAGQLAIHSVWEFVFSVPDLQQAYDFYQAFGLNVKRSLANDYLELYTYGHEHRWARVYRGGDKKRLQWISFGIYPEDLDAFKQRIQDQNIETIAPLETSDHPSIWIKNPDGLALQICVSQKVSPDQKSQVIHPVQFSLVGRASNRKAITQVQPTHLSHILTFTQDFDRTLQFYIDVLGLRVSDQSSGLVAFLHGAHGSDHHLLALSKSDGYGLHHSSWNVNRIDDVGLGKQQMEHAGYHQGWGLGRHVLGSNYFYYVRDPWGSYAEYSHDIDFVPHTHDWPAADHPVEDSMYVWGPNPPQDFVKNYETTPPAF</sequence>
<evidence type="ECO:0000313" key="3">
    <source>
        <dbReference type="Proteomes" id="UP000263596"/>
    </source>
</evidence>
<reference evidence="2 3" key="1">
    <citation type="journal article" date="2018" name="Nat. Biotechnol.">
        <title>A standardized bacterial taxonomy based on genome phylogeny substantially revises the tree of life.</title>
        <authorList>
            <person name="Parks D.H."/>
            <person name="Chuvochina M."/>
            <person name="Waite D.W."/>
            <person name="Rinke C."/>
            <person name="Skarshewski A."/>
            <person name="Chaumeil P.A."/>
            <person name="Hugenholtz P."/>
        </authorList>
    </citation>
    <scope>NUCLEOTIDE SEQUENCE [LARGE SCALE GENOMIC DNA]</scope>
    <source>
        <strain evidence="2">UBA9669</strain>
    </source>
</reference>
<dbReference type="Proteomes" id="UP000263596">
    <property type="component" value="Unassembled WGS sequence"/>
</dbReference>
<feature type="domain" description="VOC" evidence="1">
    <location>
        <begin position="13"/>
        <end position="126"/>
    </location>
</feature>
<comment type="caution">
    <text evidence="2">The sequence shown here is derived from an EMBL/GenBank/DDBJ whole genome shotgun (WGS) entry which is preliminary data.</text>
</comment>
<dbReference type="EMBL" id="DPVE01000085">
    <property type="protein sequence ID" value="HCK29467.1"/>
    <property type="molecule type" value="Genomic_DNA"/>
</dbReference>
<dbReference type="SUPFAM" id="SSF54593">
    <property type="entry name" value="Glyoxalase/Bleomycin resistance protein/Dihydroxybiphenyl dioxygenase"/>
    <property type="match status" value="1"/>
</dbReference>
<dbReference type="RefSeq" id="WP_049174052.1">
    <property type="nucleotide sequence ID" value="NZ_BKFK01000012.1"/>
</dbReference>
<gene>
    <name evidence="2" type="ORF">DHW29_04260</name>
</gene>
<dbReference type="Gene3D" id="3.10.180.10">
    <property type="entry name" value="2,3-Dihydroxybiphenyl 1,2-Dioxygenase, domain 1"/>
    <property type="match status" value="2"/>
</dbReference>
<dbReference type="InterPro" id="IPR050383">
    <property type="entry name" value="GlyoxalaseI/FosfomycinResist"/>
</dbReference>
<dbReference type="InterPro" id="IPR004360">
    <property type="entry name" value="Glyas_Fos-R_dOase_dom"/>
</dbReference>
<dbReference type="InterPro" id="IPR029068">
    <property type="entry name" value="Glyas_Bleomycin-R_OHBP_Dase"/>
</dbReference>
<feature type="domain" description="VOC" evidence="1">
    <location>
        <begin position="162"/>
        <end position="277"/>
    </location>
</feature>
<evidence type="ECO:0000313" key="2">
    <source>
        <dbReference type="EMBL" id="HCK29467.1"/>
    </source>
</evidence>
<evidence type="ECO:0000259" key="1">
    <source>
        <dbReference type="PROSITE" id="PS51819"/>
    </source>
</evidence>
<protein>
    <submittedName>
        <fullName evidence="2">Metapyrocatechase</fullName>
    </submittedName>
</protein>
<organism evidence="2 3">
    <name type="scientific">Acinetobacter ursingii</name>
    <dbReference type="NCBI Taxonomy" id="108980"/>
    <lineage>
        <taxon>Bacteria</taxon>
        <taxon>Pseudomonadati</taxon>
        <taxon>Pseudomonadota</taxon>
        <taxon>Gammaproteobacteria</taxon>
        <taxon>Moraxellales</taxon>
        <taxon>Moraxellaceae</taxon>
        <taxon>Acinetobacter</taxon>
    </lineage>
</organism>